<dbReference type="Proteomes" id="UP001164250">
    <property type="component" value="Chromosome 7"/>
</dbReference>
<keyword evidence="2" id="KW-1185">Reference proteome</keyword>
<accession>A0ACC1B0E2</accession>
<name>A0ACC1B0E2_9ROSI</name>
<reference evidence="2" key="1">
    <citation type="journal article" date="2023" name="G3 (Bethesda)">
        <title>Genome assembly and association tests identify interacting loci associated with vigor, precocity, and sex in interspecific pistachio rootstocks.</title>
        <authorList>
            <person name="Palmer W."/>
            <person name="Jacygrad E."/>
            <person name="Sagayaradj S."/>
            <person name="Cavanaugh K."/>
            <person name="Han R."/>
            <person name="Bertier L."/>
            <person name="Beede B."/>
            <person name="Kafkas S."/>
            <person name="Golino D."/>
            <person name="Preece J."/>
            <person name="Michelmore R."/>
        </authorList>
    </citation>
    <scope>NUCLEOTIDE SEQUENCE [LARGE SCALE GENOMIC DNA]</scope>
</reference>
<dbReference type="EMBL" id="CM047903">
    <property type="protein sequence ID" value="KAJ0092435.1"/>
    <property type="molecule type" value="Genomic_DNA"/>
</dbReference>
<evidence type="ECO:0000313" key="1">
    <source>
        <dbReference type="EMBL" id="KAJ0092435.1"/>
    </source>
</evidence>
<evidence type="ECO:0000313" key="2">
    <source>
        <dbReference type="Proteomes" id="UP001164250"/>
    </source>
</evidence>
<gene>
    <name evidence="1" type="ORF">Patl1_26566</name>
</gene>
<protein>
    <submittedName>
        <fullName evidence="1">Uncharacterized protein</fullName>
    </submittedName>
</protein>
<proteinExistence type="predicted"/>
<organism evidence="1 2">
    <name type="scientific">Pistacia atlantica</name>
    <dbReference type="NCBI Taxonomy" id="434234"/>
    <lineage>
        <taxon>Eukaryota</taxon>
        <taxon>Viridiplantae</taxon>
        <taxon>Streptophyta</taxon>
        <taxon>Embryophyta</taxon>
        <taxon>Tracheophyta</taxon>
        <taxon>Spermatophyta</taxon>
        <taxon>Magnoliopsida</taxon>
        <taxon>eudicotyledons</taxon>
        <taxon>Gunneridae</taxon>
        <taxon>Pentapetalae</taxon>
        <taxon>rosids</taxon>
        <taxon>malvids</taxon>
        <taxon>Sapindales</taxon>
        <taxon>Anacardiaceae</taxon>
        <taxon>Pistacia</taxon>
    </lineage>
</organism>
<sequence>MASSSSSTLQASPNQQVQFYFRNPLLFDPLGLELALSIWEMKRRFPVLLTRCMLEYLEKCPRELWKLVQPGGVSSHSGFAHVTSGCFCNQAEKRPTVATSEQPLPSIKELCHKRRYSMQPVLENMILGTHSLDEFIHMAILSQHFQEHTIPSLFSQAIAKQ</sequence>
<comment type="caution">
    <text evidence="1">The sequence shown here is derived from an EMBL/GenBank/DDBJ whole genome shotgun (WGS) entry which is preliminary data.</text>
</comment>